<reference evidence="3 4" key="1">
    <citation type="submission" date="2019-01" db="EMBL/GenBank/DDBJ databases">
        <title>A draft genome assembly of the solar-powered sea slug Elysia chlorotica.</title>
        <authorList>
            <person name="Cai H."/>
            <person name="Li Q."/>
            <person name="Fang X."/>
            <person name="Li J."/>
            <person name="Curtis N.E."/>
            <person name="Altenburger A."/>
            <person name="Shibata T."/>
            <person name="Feng M."/>
            <person name="Maeda T."/>
            <person name="Schwartz J.A."/>
            <person name="Shigenobu S."/>
            <person name="Lundholm N."/>
            <person name="Nishiyama T."/>
            <person name="Yang H."/>
            <person name="Hasebe M."/>
            <person name="Li S."/>
            <person name="Pierce S.K."/>
            <person name="Wang J."/>
        </authorList>
    </citation>
    <scope>NUCLEOTIDE SEQUENCE [LARGE SCALE GENOMIC DNA]</scope>
    <source>
        <strain evidence="3">EC2010</strain>
        <tissue evidence="3">Whole organism of an adult</tissue>
    </source>
</reference>
<gene>
    <name evidence="3" type="ORF">EGW08_002779</name>
</gene>
<evidence type="ECO:0000313" key="4">
    <source>
        <dbReference type="Proteomes" id="UP000271974"/>
    </source>
</evidence>
<feature type="signal peptide" evidence="2">
    <location>
        <begin position="1"/>
        <end position="25"/>
    </location>
</feature>
<feature type="region of interest" description="Disordered" evidence="1">
    <location>
        <begin position="57"/>
        <end position="77"/>
    </location>
</feature>
<proteinExistence type="predicted"/>
<keyword evidence="4" id="KW-1185">Reference proteome</keyword>
<sequence>MDSFRIGSLLPVLLLLCSSPLLSNANVWSDILTCVTDLTNQSNDHIGADQQMTTELPEQVNTTDVHSSTDKSSPQGKKKELSVTRLFSVICGHKDSFVQCLDASLQRSNDSMARLIGSQFDAGLVIKAYDGLCANVSAIEDSGADVITCLTKATLKTCQSEMADYFFYMGVIKKFAPPAEQLSRSTLETLLCSVTAQRRACELRSVRHCNPRLADVMDEFYRQTRPAACRTNEVQSKRQTEKVETTARP</sequence>
<organism evidence="3 4">
    <name type="scientific">Elysia chlorotica</name>
    <name type="common">Eastern emerald elysia</name>
    <name type="synonym">Sea slug</name>
    <dbReference type="NCBI Taxonomy" id="188477"/>
    <lineage>
        <taxon>Eukaryota</taxon>
        <taxon>Metazoa</taxon>
        <taxon>Spiralia</taxon>
        <taxon>Lophotrochozoa</taxon>
        <taxon>Mollusca</taxon>
        <taxon>Gastropoda</taxon>
        <taxon>Heterobranchia</taxon>
        <taxon>Euthyneura</taxon>
        <taxon>Panpulmonata</taxon>
        <taxon>Sacoglossa</taxon>
        <taxon>Placobranchoidea</taxon>
        <taxon>Plakobranchidae</taxon>
        <taxon>Elysia</taxon>
    </lineage>
</organism>
<accession>A0A433U6M0</accession>
<protein>
    <submittedName>
        <fullName evidence="3">Uncharacterized protein</fullName>
    </submittedName>
</protein>
<dbReference type="AlphaFoldDB" id="A0A433U6M0"/>
<evidence type="ECO:0000313" key="3">
    <source>
        <dbReference type="EMBL" id="RUS89482.1"/>
    </source>
</evidence>
<name>A0A433U6M0_ELYCH</name>
<evidence type="ECO:0000256" key="2">
    <source>
        <dbReference type="SAM" id="SignalP"/>
    </source>
</evidence>
<evidence type="ECO:0000256" key="1">
    <source>
        <dbReference type="SAM" id="MobiDB-lite"/>
    </source>
</evidence>
<keyword evidence="2" id="KW-0732">Signal</keyword>
<feature type="chain" id="PRO_5018986188" evidence="2">
    <location>
        <begin position="26"/>
        <end position="249"/>
    </location>
</feature>
<comment type="caution">
    <text evidence="3">The sequence shown here is derived from an EMBL/GenBank/DDBJ whole genome shotgun (WGS) entry which is preliminary data.</text>
</comment>
<dbReference type="OrthoDB" id="6145934at2759"/>
<feature type="compositionally biased region" description="Polar residues" evidence="1">
    <location>
        <begin position="57"/>
        <end position="75"/>
    </location>
</feature>
<dbReference type="Proteomes" id="UP000271974">
    <property type="component" value="Unassembled WGS sequence"/>
</dbReference>
<dbReference type="EMBL" id="RQTK01000055">
    <property type="protein sequence ID" value="RUS89482.1"/>
    <property type="molecule type" value="Genomic_DNA"/>
</dbReference>